<accession>A0ABY2IW33</accession>
<protein>
    <recommendedName>
        <fullName evidence="4">MASE1 domain-containing protein</fullName>
    </recommendedName>
</protein>
<gene>
    <name evidence="2" type="ORF">E3T28_13020</name>
</gene>
<evidence type="ECO:0000256" key="1">
    <source>
        <dbReference type="SAM" id="Phobius"/>
    </source>
</evidence>
<evidence type="ECO:0008006" key="4">
    <source>
        <dbReference type="Google" id="ProtNLM"/>
    </source>
</evidence>
<keyword evidence="1" id="KW-0812">Transmembrane</keyword>
<keyword evidence="1" id="KW-0472">Membrane</keyword>
<feature type="transmembrane region" description="Helical" evidence="1">
    <location>
        <begin position="57"/>
        <end position="75"/>
    </location>
</feature>
<keyword evidence="1" id="KW-1133">Transmembrane helix</keyword>
<evidence type="ECO:0000313" key="3">
    <source>
        <dbReference type="Proteomes" id="UP000297853"/>
    </source>
</evidence>
<name>A0ABY2IW33_9MICO</name>
<keyword evidence="3" id="KW-1185">Reference proteome</keyword>
<proteinExistence type="predicted"/>
<evidence type="ECO:0000313" key="2">
    <source>
        <dbReference type="EMBL" id="TFC95888.1"/>
    </source>
</evidence>
<feature type="transmembrane region" description="Helical" evidence="1">
    <location>
        <begin position="25"/>
        <end position="45"/>
    </location>
</feature>
<reference evidence="2 3" key="1">
    <citation type="submission" date="2019-03" db="EMBL/GenBank/DDBJ databases">
        <title>Genomics of glacier-inhabiting Cryobacterium strains.</title>
        <authorList>
            <person name="Liu Q."/>
            <person name="Xin Y.-H."/>
        </authorList>
    </citation>
    <scope>NUCLEOTIDE SEQUENCE [LARGE SCALE GENOMIC DNA]</scope>
    <source>
        <strain evidence="2 3">TMT1-23-1</strain>
    </source>
</reference>
<dbReference type="EMBL" id="SOGQ01000073">
    <property type="protein sequence ID" value="TFC95888.1"/>
    <property type="molecule type" value="Genomic_DNA"/>
</dbReference>
<comment type="caution">
    <text evidence="2">The sequence shown here is derived from an EMBL/GenBank/DDBJ whole genome shotgun (WGS) entry which is preliminary data.</text>
</comment>
<dbReference type="Proteomes" id="UP000297853">
    <property type="component" value="Unassembled WGS sequence"/>
</dbReference>
<dbReference type="RefSeq" id="WP_134432004.1">
    <property type="nucleotide sequence ID" value="NZ_SOGQ01000073.1"/>
</dbReference>
<feature type="transmembrane region" description="Helical" evidence="1">
    <location>
        <begin position="87"/>
        <end position="107"/>
    </location>
</feature>
<sequence>MGLLFPALYVSTSGPPPHGTLWADFLPQFSIFVLPVVAALVVLALERNKPLPVASGVIWAALAAYFGLLFAPYIAEVNPGDVAPRKVVAMLCAGALGIGATALQVRIAHLRQMLAERDRRAAFNEMRVASAVDRNRLVAEVVTRVSRPWWRRR</sequence>
<organism evidence="2 3">
    <name type="scientific">Cryobacterium sinapicolor</name>
    <dbReference type="NCBI Taxonomy" id="1259236"/>
    <lineage>
        <taxon>Bacteria</taxon>
        <taxon>Bacillati</taxon>
        <taxon>Actinomycetota</taxon>
        <taxon>Actinomycetes</taxon>
        <taxon>Micrococcales</taxon>
        <taxon>Microbacteriaceae</taxon>
        <taxon>Cryobacterium</taxon>
    </lineage>
</organism>